<dbReference type="PANTHER" id="PTHR22970:SF14">
    <property type="entry name" value="AT-RICH INTERACTIVE DOMAIN-CONTAINING PROTEIN 2"/>
    <property type="match status" value="1"/>
</dbReference>
<dbReference type="GO" id="GO:0006355">
    <property type="term" value="P:regulation of DNA-templated transcription"/>
    <property type="evidence" value="ECO:0007669"/>
    <property type="project" value="InterPro"/>
</dbReference>
<feature type="region of interest" description="Disordered" evidence="5">
    <location>
        <begin position="445"/>
        <end position="482"/>
    </location>
</feature>
<dbReference type="GO" id="GO:0003677">
    <property type="term" value="F:DNA binding"/>
    <property type="evidence" value="ECO:0007669"/>
    <property type="project" value="InterPro"/>
</dbReference>
<reference evidence="7" key="1">
    <citation type="submission" date="2022-01" db="EMBL/GenBank/DDBJ databases">
        <title>Comparative genomics reveals a dynamic genome evolution in the ectomycorrhizal milk-cap (Lactarius) mushrooms.</title>
        <authorList>
            <consortium name="DOE Joint Genome Institute"/>
            <person name="Lebreton A."/>
            <person name="Tang N."/>
            <person name="Kuo A."/>
            <person name="LaButti K."/>
            <person name="Drula E."/>
            <person name="Barry K."/>
            <person name="Clum A."/>
            <person name="Lipzen A."/>
            <person name="Mousain D."/>
            <person name="Ng V."/>
            <person name="Wang R."/>
            <person name="Wang X."/>
            <person name="Dai Y."/>
            <person name="Henrissat B."/>
            <person name="Grigoriev I.V."/>
            <person name="Guerin-Laguette A."/>
            <person name="Yu F."/>
            <person name="Martin F.M."/>
        </authorList>
    </citation>
    <scope>NUCLEOTIDE SEQUENCE</scope>
    <source>
        <strain evidence="7">QP</strain>
    </source>
</reference>
<dbReference type="InterPro" id="IPR003150">
    <property type="entry name" value="DNA-bd_RFX"/>
</dbReference>
<sequence length="592" mass="65960">MLLSLRSGIPSEIAWAFDRLCRLCNNEQFLFRSIPGLTNTLFEWPEWYVAQSATHLPGLSSLFATPSAEERKRRHGLEALCIMRNAAAVNESNAEELVNHRKATPLILSALHGVRPTTDDNVEFLLYVTDLFQYIAPTYTLPPASAPQITSPLPPLLDLIRRTSNRSLIISSLTCLHLLFSNHVNSSRLTANSPALSTSLLYLPLLSDKVLVDVCLNYLYVHLSHPPMAKAFLLHPDMPSALKLLVTQILSEQIVDTVSIDIGGPIHTAPAQAVLIEDHELSKEELDGLIALPEPQRCYEWMKLMFVAKPEGELTQVDFWNLYKDVFVPFQDQFHLLVASDVIKNVNVVFPQAQAMVLPGPPQKFVVRGVDRRKDDRSNERFKCLWDRSGCDSSPCGSASELYEHVLGHISSVEEDGQSCLWATCSREPLPKSHLRAHVLTHLPSAQPLPKHPTQSDTITLPSPQHSHPVPNPTTRPLPPQKTTLSMKKPITDPPSSSLTALLCIRILFRTSFTSIEAAPRADADHFGFPGVIEEDEGMNVMEDGDLSDSEQEGQRRGRKAFVGVRKLLEGVQIRDEALMSWITEMIQATLS</sequence>
<dbReference type="PROSITE" id="PS51526">
    <property type="entry name" value="RFX_DBD"/>
    <property type="match status" value="1"/>
</dbReference>
<keyword evidence="3" id="KW-0804">Transcription</keyword>
<organism evidence="7 8">
    <name type="scientific">Lactarius akahatsu</name>
    <dbReference type="NCBI Taxonomy" id="416441"/>
    <lineage>
        <taxon>Eukaryota</taxon>
        <taxon>Fungi</taxon>
        <taxon>Dikarya</taxon>
        <taxon>Basidiomycota</taxon>
        <taxon>Agaricomycotina</taxon>
        <taxon>Agaricomycetes</taxon>
        <taxon>Russulales</taxon>
        <taxon>Russulaceae</taxon>
        <taxon>Lactarius</taxon>
    </lineage>
</organism>
<dbReference type="Proteomes" id="UP001201163">
    <property type="component" value="Unassembled WGS sequence"/>
</dbReference>
<keyword evidence="4" id="KW-0539">Nucleus</keyword>
<evidence type="ECO:0000256" key="1">
    <source>
        <dbReference type="ARBA" id="ARBA00022853"/>
    </source>
</evidence>
<evidence type="ECO:0000313" key="7">
    <source>
        <dbReference type="EMBL" id="KAH8997354.1"/>
    </source>
</evidence>
<keyword evidence="8" id="KW-1185">Reference proteome</keyword>
<accession>A0AAD4LM48</accession>
<keyword evidence="2" id="KW-0805">Transcription regulation</keyword>
<comment type="caution">
    <text evidence="7">The sequence shown here is derived from an EMBL/GenBank/DDBJ whole genome shotgun (WGS) entry which is preliminary data.</text>
</comment>
<proteinExistence type="predicted"/>
<protein>
    <recommendedName>
        <fullName evidence="6">RFX-type winged-helix domain-containing protein</fullName>
    </recommendedName>
</protein>
<feature type="domain" description="RFX-type winged-helix" evidence="6">
    <location>
        <begin position="298"/>
        <end position="374"/>
    </location>
</feature>
<dbReference type="SUPFAM" id="SSF48371">
    <property type="entry name" value="ARM repeat"/>
    <property type="match status" value="1"/>
</dbReference>
<evidence type="ECO:0000256" key="5">
    <source>
        <dbReference type="SAM" id="MobiDB-lite"/>
    </source>
</evidence>
<evidence type="ECO:0000256" key="3">
    <source>
        <dbReference type="ARBA" id="ARBA00023163"/>
    </source>
</evidence>
<dbReference type="GO" id="GO:0016586">
    <property type="term" value="C:RSC-type complex"/>
    <property type="evidence" value="ECO:0007669"/>
    <property type="project" value="TreeGrafter"/>
</dbReference>
<evidence type="ECO:0000313" key="8">
    <source>
        <dbReference type="Proteomes" id="UP001201163"/>
    </source>
</evidence>
<evidence type="ECO:0000256" key="4">
    <source>
        <dbReference type="ARBA" id="ARBA00023242"/>
    </source>
</evidence>
<dbReference type="InterPro" id="IPR052406">
    <property type="entry name" value="Chromatin_Remodeling_Comp"/>
</dbReference>
<evidence type="ECO:0000256" key="2">
    <source>
        <dbReference type="ARBA" id="ARBA00023015"/>
    </source>
</evidence>
<dbReference type="EMBL" id="JAKELL010000007">
    <property type="protein sequence ID" value="KAH8997354.1"/>
    <property type="molecule type" value="Genomic_DNA"/>
</dbReference>
<name>A0AAD4LM48_9AGAM</name>
<dbReference type="GO" id="GO:0006325">
    <property type="term" value="P:chromatin organization"/>
    <property type="evidence" value="ECO:0007669"/>
    <property type="project" value="UniProtKB-KW"/>
</dbReference>
<dbReference type="InterPro" id="IPR016024">
    <property type="entry name" value="ARM-type_fold"/>
</dbReference>
<feature type="compositionally biased region" description="Polar residues" evidence="5">
    <location>
        <begin position="453"/>
        <end position="466"/>
    </location>
</feature>
<dbReference type="AlphaFoldDB" id="A0AAD4LM48"/>
<gene>
    <name evidence="7" type="ORF">EDB92DRAFT_1414296</name>
</gene>
<keyword evidence="1" id="KW-0156">Chromatin regulator</keyword>
<evidence type="ECO:0000259" key="6">
    <source>
        <dbReference type="PROSITE" id="PS51526"/>
    </source>
</evidence>
<feature type="compositionally biased region" description="Pro residues" evidence="5">
    <location>
        <begin position="470"/>
        <end position="480"/>
    </location>
</feature>
<dbReference type="PANTHER" id="PTHR22970">
    <property type="entry name" value="AT-RICH INTERACTIVE DOMAIN-CONTAINING PROTEIN 2"/>
    <property type="match status" value="1"/>
</dbReference>